<dbReference type="KEGG" id="ptm:GSPATT00024704001"/>
<dbReference type="EMBL" id="CT868665">
    <property type="protein sequence ID" value="CAK91973.1"/>
    <property type="molecule type" value="Genomic_DNA"/>
</dbReference>
<dbReference type="InParanoid" id="A0E9K6"/>
<dbReference type="GeneID" id="5045155"/>
<proteinExistence type="predicted"/>
<dbReference type="OMA" id="PCELEIP"/>
<evidence type="ECO:0000313" key="1">
    <source>
        <dbReference type="EMBL" id="CAK91973.1"/>
    </source>
</evidence>
<name>A0E9K6_PARTE</name>
<accession>A0E9K6</accession>
<reference evidence="1 2" key="1">
    <citation type="journal article" date="2006" name="Nature">
        <title>Global trends of whole-genome duplications revealed by the ciliate Paramecium tetraurelia.</title>
        <authorList>
            <consortium name="Genoscope"/>
            <person name="Aury J.-M."/>
            <person name="Jaillon O."/>
            <person name="Duret L."/>
            <person name="Noel B."/>
            <person name="Jubin C."/>
            <person name="Porcel B.M."/>
            <person name="Segurens B."/>
            <person name="Daubin V."/>
            <person name="Anthouard V."/>
            <person name="Aiach N."/>
            <person name="Arnaiz O."/>
            <person name="Billaut A."/>
            <person name="Beisson J."/>
            <person name="Blanc I."/>
            <person name="Bouhouche K."/>
            <person name="Camara F."/>
            <person name="Duharcourt S."/>
            <person name="Guigo R."/>
            <person name="Gogendeau D."/>
            <person name="Katinka M."/>
            <person name="Keller A.-M."/>
            <person name="Kissmehl R."/>
            <person name="Klotz C."/>
            <person name="Koll F."/>
            <person name="Le Moue A."/>
            <person name="Lepere C."/>
            <person name="Malinsky S."/>
            <person name="Nowacki M."/>
            <person name="Nowak J.K."/>
            <person name="Plattner H."/>
            <person name="Poulain J."/>
            <person name="Ruiz F."/>
            <person name="Serrano V."/>
            <person name="Zagulski M."/>
            <person name="Dessen P."/>
            <person name="Betermier M."/>
            <person name="Weissenbach J."/>
            <person name="Scarpelli C."/>
            <person name="Schachter V."/>
            <person name="Sperling L."/>
            <person name="Meyer E."/>
            <person name="Cohen J."/>
            <person name="Wincker P."/>
        </authorList>
    </citation>
    <scope>NUCLEOTIDE SEQUENCE [LARGE SCALE GENOMIC DNA]</scope>
    <source>
        <strain evidence="1 2">Stock d4-2</strain>
    </source>
</reference>
<gene>
    <name evidence="1" type="ORF">GSPATT00024704001</name>
</gene>
<dbReference type="AlphaFoldDB" id="A0E9K6"/>
<organism evidence="1 2">
    <name type="scientific">Paramecium tetraurelia</name>
    <dbReference type="NCBI Taxonomy" id="5888"/>
    <lineage>
        <taxon>Eukaryota</taxon>
        <taxon>Sar</taxon>
        <taxon>Alveolata</taxon>
        <taxon>Ciliophora</taxon>
        <taxon>Intramacronucleata</taxon>
        <taxon>Oligohymenophorea</taxon>
        <taxon>Peniculida</taxon>
        <taxon>Parameciidae</taxon>
        <taxon>Paramecium</taxon>
    </lineage>
</organism>
<dbReference type="OrthoDB" id="10505729at2759"/>
<dbReference type="HOGENOM" id="CLU_1528099_0_0_1"/>
<sequence length="176" mass="20262">MGVCKICPCAIPHIEPNSDFQQKQQYQNDDIQQNIKLLKGVNLNITPPCELEIPVNRNKTKPYQLQTQNPINIIQAVSIYQSSQANKVVPNEHQCPNQIDELSKSQLRNQTQPEENLDKQGQTFFNLQYETMLSSNFKEKSDRSLSTEGFTLRNDMIDSSPPPKIQFRVEQKEKTL</sequence>
<protein>
    <submittedName>
        <fullName evidence="1">Uncharacterized protein</fullName>
    </submittedName>
</protein>
<keyword evidence="2" id="KW-1185">Reference proteome</keyword>
<dbReference type="RefSeq" id="XP_001459370.1">
    <property type="nucleotide sequence ID" value="XM_001459333.1"/>
</dbReference>
<evidence type="ECO:0000313" key="2">
    <source>
        <dbReference type="Proteomes" id="UP000000600"/>
    </source>
</evidence>
<dbReference type="Proteomes" id="UP000000600">
    <property type="component" value="Unassembled WGS sequence"/>
</dbReference>